<evidence type="ECO:0000256" key="8">
    <source>
        <dbReference type="ARBA" id="ARBA00023242"/>
    </source>
</evidence>
<feature type="region of interest" description="Disordered" evidence="10">
    <location>
        <begin position="148"/>
        <end position="189"/>
    </location>
</feature>
<keyword evidence="13" id="KW-1185">Reference proteome</keyword>
<reference evidence="12" key="1">
    <citation type="journal article" date="2020" name="Cell">
        <title>Large-Scale Comparative Analyses of Tick Genomes Elucidate Their Genetic Diversity and Vector Capacities.</title>
        <authorList>
            <consortium name="Tick Genome and Microbiome Consortium (TIGMIC)"/>
            <person name="Jia N."/>
            <person name="Wang J."/>
            <person name="Shi W."/>
            <person name="Du L."/>
            <person name="Sun Y."/>
            <person name="Zhan W."/>
            <person name="Jiang J.F."/>
            <person name="Wang Q."/>
            <person name="Zhang B."/>
            <person name="Ji P."/>
            <person name="Bell-Sakyi L."/>
            <person name="Cui X.M."/>
            <person name="Yuan T.T."/>
            <person name="Jiang B.G."/>
            <person name="Yang W.F."/>
            <person name="Lam T.T."/>
            <person name="Chang Q.C."/>
            <person name="Ding S.J."/>
            <person name="Wang X.J."/>
            <person name="Zhu J.G."/>
            <person name="Ruan X.D."/>
            <person name="Zhao L."/>
            <person name="Wei J.T."/>
            <person name="Ye R.Z."/>
            <person name="Que T.C."/>
            <person name="Du C.H."/>
            <person name="Zhou Y.H."/>
            <person name="Cheng J.X."/>
            <person name="Dai P.F."/>
            <person name="Guo W.B."/>
            <person name="Han X.H."/>
            <person name="Huang E.J."/>
            <person name="Li L.F."/>
            <person name="Wei W."/>
            <person name="Gao Y.C."/>
            <person name="Liu J.Z."/>
            <person name="Shao H.Z."/>
            <person name="Wang X."/>
            <person name="Wang C.C."/>
            <person name="Yang T.C."/>
            <person name="Huo Q.B."/>
            <person name="Li W."/>
            <person name="Chen H.Y."/>
            <person name="Chen S.E."/>
            <person name="Zhou L.G."/>
            <person name="Ni X.B."/>
            <person name="Tian J.H."/>
            <person name="Sheng Y."/>
            <person name="Liu T."/>
            <person name="Pan Y.S."/>
            <person name="Xia L.Y."/>
            <person name="Li J."/>
            <person name="Zhao F."/>
            <person name="Cao W.C."/>
        </authorList>
    </citation>
    <scope>NUCLEOTIDE SEQUENCE</scope>
    <source>
        <strain evidence="12">Rsan-2018</strain>
    </source>
</reference>
<keyword evidence="7" id="KW-0238">DNA-binding</keyword>
<organism evidence="12 13">
    <name type="scientific">Rhipicephalus sanguineus</name>
    <name type="common">Brown dog tick</name>
    <name type="synonym">Ixodes sanguineus</name>
    <dbReference type="NCBI Taxonomy" id="34632"/>
    <lineage>
        <taxon>Eukaryota</taxon>
        <taxon>Metazoa</taxon>
        <taxon>Ecdysozoa</taxon>
        <taxon>Arthropoda</taxon>
        <taxon>Chelicerata</taxon>
        <taxon>Arachnida</taxon>
        <taxon>Acari</taxon>
        <taxon>Parasitiformes</taxon>
        <taxon>Ixodida</taxon>
        <taxon>Ixodoidea</taxon>
        <taxon>Ixodidae</taxon>
        <taxon>Rhipicephalinae</taxon>
        <taxon>Rhipicephalus</taxon>
        <taxon>Rhipicephalus</taxon>
    </lineage>
</organism>
<accession>A0A9D4PBH2</accession>
<dbReference type="InterPro" id="IPR009072">
    <property type="entry name" value="Histone-fold"/>
</dbReference>
<dbReference type="FunFam" id="1.10.20.10:FF:000016">
    <property type="entry name" value="Histone H2B"/>
    <property type="match status" value="1"/>
</dbReference>
<feature type="compositionally biased region" description="Low complexity" evidence="10">
    <location>
        <begin position="107"/>
        <end position="127"/>
    </location>
</feature>
<evidence type="ECO:0000256" key="9">
    <source>
        <dbReference type="ARBA" id="ARBA00023269"/>
    </source>
</evidence>
<feature type="region of interest" description="Disordered" evidence="10">
    <location>
        <begin position="540"/>
        <end position="561"/>
    </location>
</feature>
<keyword evidence="6" id="KW-0158">Chromosome</keyword>
<comment type="subunit">
    <text evidence="5">The nucleosome is a histone octamer containing two molecules each of H2A, H2B, H3 and H4 assembled in one H3-H4 heterotetramer and two H2A-H2B heterodimers. The octamer wraps approximately 147 bp of DNA.</text>
</comment>
<feature type="compositionally biased region" description="Polar residues" evidence="10">
    <location>
        <begin position="42"/>
        <end position="52"/>
    </location>
</feature>
<evidence type="ECO:0000256" key="5">
    <source>
        <dbReference type="ARBA" id="ARBA00011538"/>
    </source>
</evidence>
<dbReference type="Proteomes" id="UP000821837">
    <property type="component" value="Unassembled WGS sequence"/>
</dbReference>
<evidence type="ECO:0000256" key="1">
    <source>
        <dbReference type="ARBA" id="ARBA00002001"/>
    </source>
</evidence>
<dbReference type="InterPro" id="IPR000558">
    <property type="entry name" value="Histone_H2B"/>
</dbReference>
<evidence type="ECO:0000256" key="3">
    <source>
        <dbReference type="ARBA" id="ARBA00004286"/>
    </source>
</evidence>
<evidence type="ECO:0000256" key="7">
    <source>
        <dbReference type="ARBA" id="ARBA00023125"/>
    </source>
</evidence>
<dbReference type="PRINTS" id="PR00621">
    <property type="entry name" value="HISTONEH2B"/>
</dbReference>
<feature type="compositionally biased region" description="Polar residues" evidence="10">
    <location>
        <begin position="24"/>
        <end position="33"/>
    </location>
</feature>
<feature type="compositionally biased region" description="Polar residues" evidence="10">
    <location>
        <begin position="149"/>
        <end position="170"/>
    </location>
</feature>
<feature type="compositionally biased region" description="Low complexity" evidence="10">
    <location>
        <begin position="53"/>
        <end position="63"/>
    </location>
</feature>
<feature type="domain" description="Core Histone H2A/H2B/H3" evidence="11">
    <location>
        <begin position="549"/>
        <end position="622"/>
    </location>
</feature>
<dbReference type="VEuPathDB" id="VectorBase:RSAN_030239"/>
<dbReference type="GO" id="GO:0005634">
    <property type="term" value="C:nucleus"/>
    <property type="evidence" value="ECO:0007669"/>
    <property type="project" value="UniProtKB-SubCell"/>
</dbReference>
<comment type="similarity">
    <text evidence="4">Belongs to the histone H2B family.</text>
</comment>
<evidence type="ECO:0000313" key="12">
    <source>
        <dbReference type="EMBL" id="KAH7931463.1"/>
    </source>
</evidence>
<protein>
    <recommendedName>
        <fullName evidence="11">Core Histone H2A/H2B/H3 domain-containing protein</fullName>
    </recommendedName>
</protein>
<evidence type="ECO:0000313" key="13">
    <source>
        <dbReference type="Proteomes" id="UP000821837"/>
    </source>
</evidence>
<evidence type="ECO:0000256" key="6">
    <source>
        <dbReference type="ARBA" id="ARBA00022454"/>
    </source>
</evidence>
<evidence type="ECO:0000256" key="2">
    <source>
        <dbReference type="ARBA" id="ARBA00004123"/>
    </source>
</evidence>
<evidence type="ECO:0000259" key="11">
    <source>
        <dbReference type="Pfam" id="PF00125"/>
    </source>
</evidence>
<dbReference type="Pfam" id="PF00125">
    <property type="entry name" value="Histone"/>
    <property type="match status" value="1"/>
</dbReference>
<gene>
    <name evidence="12" type="ORF">HPB52_025651</name>
</gene>
<comment type="function">
    <text evidence="1">Core component of nucleosome. Nucleosomes wrap and compact DNA into chromatin, limiting DNA accessibility to the cellular machineries which require DNA as a template. Histones thereby play a central role in transcription regulation, DNA repair, DNA replication and chromosomal stability. DNA accessibility is regulated via a complex set of post-translational modifications of histones, also called histone code, and nucleosome remodeling.</text>
</comment>
<dbReference type="SMART" id="SM00427">
    <property type="entry name" value="H2B"/>
    <property type="match status" value="1"/>
</dbReference>
<sequence length="647" mass="69804">MGPVLRQRHRPAGAATQPRAVSEPSATEDTSVQEVGYPPSATLASYTINALRQQTQEPATPAQPNKPIHERETCQTSTSSPAATEETDASTASSFSWEHTTPPSSPAAPVASSEAGSSPSFTASPSLSPLSAAVTAAPVLPAAAVTGPNTPAATSAPQGFEQPTTSSRPLLSQRCDKAPPTPCPNTSGHTIIFRPVGKKTHFLAVSRDNIASFLSGFPATRRVRVNYRRNLVAVDTHQASDRTSLLQVAVICDVKVTSKILTTNTCVGLVFGIDPRFDAEAVSANICSSVPVTSCVRRGKCLTITFEGTTVPKEIFLYKQRRLVRPRLPRPLQCTRCGRYGHATATCSLDERCLRCGASHAAEPCTAEQPRCVNCNGNHASTDPRCSSWQLQRKAAVILASSDGSVTRRQALERAGNVVRNKQGTSVVTKGAPSAMPLRAAVPLPPPNQRPLQRVRRLLWPTPRTLCWPRSPQPFVQSCPSFPTTHLFVRCAPPLSPRMMSSRPRDNSPTGAIIEDYALTFCRLRISVVAMTPLPSGKAVKKAGKAQKNVRATDKKKKKRRRKESFSIYIYKVLKVSSKAMSIMNSFANDIFEPIAAESSRLAHYNKRSTITSREIQTAVRLLLPGELAKHAASEGTKAATKYTSSK</sequence>
<proteinExistence type="inferred from homology"/>
<dbReference type="EMBL" id="JABSTV010002291">
    <property type="protein sequence ID" value="KAH7931463.1"/>
    <property type="molecule type" value="Genomic_DNA"/>
</dbReference>
<dbReference type="CDD" id="cd22910">
    <property type="entry name" value="HFD_H2B"/>
    <property type="match status" value="1"/>
</dbReference>
<evidence type="ECO:0000256" key="10">
    <source>
        <dbReference type="SAM" id="MobiDB-lite"/>
    </source>
</evidence>
<dbReference type="SUPFAM" id="SSF47113">
    <property type="entry name" value="Histone-fold"/>
    <property type="match status" value="1"/>
</dbReference>
<feature type="compositionally biased region" description="Basic residues" evidence="10">
    <location>
        <begin position="1"/>
        <end position="11"/>
    </location>
</feature>
<dbReference type="GO" id="GO:0000786">
    <property type="term" value="C:nucleosome"/>
    <property type="evidence" value="ECO:0007669"/>
    <property type="project" value="UniProtKB-KW"/>
</dbReference>
<dbReference type="GO" id="GO:0003677">
    <property type="term" value="F:DNA binding"/>
    <property type="evidence" value="ECO:0007669"/>
    <property type="project" value="UniProtKB-KW"/>
</dbReference>
<comment type="subcellular location">
    <subcellularLocation>
        <location evidence="3">Chromosome</location>
    </subcellularLocation>
    <subcellularLocation>
        <location evidence="2">Nucleus</location>
    </subcellularLocation>
</comment>
<dbReference type="GO" id="GO:0030527">
    <property type="term" value="F:structural constituent of chromatin"/>
    <property type="evidence" value="ECO:0007669"/>
    <property type="project" value="InterPro"/>
</dbReference>
<comment type="caution">
    <text evidence="12">The sequence shown here is derived from an EMBL/GenBank/DDBJ whole genome shotgun (WGS) entry which is preliminary data.</text>
</comment>
<dbReference type="PANTHER" id="PTHR23428">
    <property type="entry name" value="HISTONE H2B"/>
    <property type="match status" value="1"/>
</dbReference>
<dbReference type="VEuPathDB" id="VectorBase:RSAN_028727"/>
<dbReference type="AlphaFoldDB" id="A0A9D4PBH2"/>
<feature type="compositionally biased region" description="Low complexity" evidence="10">
    <location>
        <begin position="76"/>
        <end position="96"/>
    </location>
</feature>
<dbReference type="GO" id="GO:0046982">
    <property type="term" value="F:protein heterodimerization activity"/>
    <property type="evidence" value="ECO:0007669"/>
    <property type="project" value="InterPro"/>
</dbReference>
<keyword evidence="9" id="KW-0544">Nucleosome core</keyword>
<feature type="region of interest" description="Disordered" evidence="10">
    <location>
        <begin position="1"/>
        <end position="127"/>
    </location>
</feature>
<reference evidence="12" key="2">
    <citation type="submission" date="2021-09" db="EMBL/GenBank/DDBJ databases">
        <authorList>
            <person name="Jia N."/>
            <person name="Wang J."/>
            <person name="Shi W."/>
            <person name="Du L."/>
            <person name="Sun Y."/>
            <person name="Zhan W."/>
            <person name="Jiang J."/>
            <person name="Wang Q."/>
            <person name="Zhang B."/>
            <person name="Ji P."/>
            <person name="Sakyi L.B."/>
            <person name="Cui X."/>
            <person name="Yuan T."/>
            <person name="Jiang B."/>
            <person name="Yang W."/>
            <person name="Lam T.T.-Y."/>
            <person name="Chang Q."/>
            <person name="Ding S."/>
            <person name="Wang X."/>
            <person name="Zhu J."/>
            <person name="Ruan X."/>
            <person name="Zhao L."/>
            <person name="Wei J."/>
            <person name="Que T."/>
            <person name="Du C."/>
            <person name="Cheng J."/>
            <person name="Dai P."/>
            <person name="Han X."/>
            <person name="Huang E."/>
            <person name="Gao Y."/>
            <person name="Liu J."/>
            <person name="Shao H."/>
            <person name="Ye R."/>
            <person name="Li L."/>
            <person name="Wei W."/>
            <person name="Wang X."/>
            <person name="Wang C."/>
            <person name="Huo Q."/>
            <person name="Li W."/>
            <person name="Guo W."/>
            <person name="Chen H."/>
            <person name="Chen S."/>
            <person name="Zhou L."/>
            <person name="Zhou L."/>
            <person name="Ni X."/>
            <person name="Tian J."/>
            <person name="Zhou Y."/>
            <person name="Sheng Y."/>
            <person name="Liu T."/>
            <person name="Pan Y."/>
            <person name="Xia L."/>
            <person name="Li J."/>
            <person name="Zhao F."/>
            <person name="Cao W."/>
        </authorList>
    </citation>
    <scope>NUCLEOTIDE SEQUENCE</scope>
    <source>
        <strain evidence="12">Rsan-2018</strain>
        <tissue evidence="12">Larvae</tissue>
    </source>
</reference>
<name>A0A9D4PBH2_RHISA</name>
<dbReference type="Gene3D" id="1.10.20.10">
    <property type="entry name" value="Histone, subunit A"/>
    <property type="match status" value="1"/>
</dbReference>
<keyword evidence="8" id="KW-0539">Nucleus</keyword>
<evidence type="ECO:0000256" key="4">
    <source>
        <dbReference type="ARBA" id="ARBA00006846"/>
    </source>
</evidence>
<dbReference type="InterPro" id="IPR007125">
    <property type="entry name" value="H2A/H2B/H3"/>
</dbReference>